<dbReference type="SUPFAM" id="SSF52172">
    <property type="entry name" value="CheY-like"/>
    <property type="match status" value="1"/>
</dbReference>
<dbReference type="CDD" id="cd00383">
    <property type="entry name" value="trans_reg_C"/>
    <property type="match status" value="1"/>
</dbReference>
<keyword evidence="13" id="KW-1185">Reference proteome</keyword>
<dbReference type="Pfam" id="PF00486">
    <property type="entry name" value="Trans_reg_C"/>
    <property type="match status" value="1"/>
</dbReference>
<feature type="domain" description="Response regulatory" evidence="10">
    <location>
        <begin position="5"/>
        <end position="121"/>
    </location>
</feature>
<evidence type="ECO:0000313" key="12">
    <source>
        <dbReference type="EMBL" id="ADL07729.1"/>
    </source>
</evidence>
<dbReference type="PROSITE" id="PS50110">
    <property type="entry name" value="RESPONSE_REGULATORY"/>
    <property type="match status" value="1"/>
</dbReference>
<keyword evidence="5 9" id="KW-0238">DNA-binding</keyword>
<dbReference type="GO" id="GO:0000976">
    <property type="term" value="F:transcription cis-regulatory region binding"/>
    <property type="evidence" value="ECO:0007669"/>
    <property type="project" value="TreeGrafter"/>
</dbReference>
<dbReference type="GO" id="GO:0032993">
    <property type="term" value="C:protein-DNA complex"/>
    <property type="evidence" value="ECO:0007669"/>
    <property type="project" value="TreeGrafter"/>
</dbReference>
<dbReference type="FunFam" id="1.10.10.10:FF:000018">
    <property type="entry name" value="DNA-binding response regulator ResD"/>
    <property type="match status" value="1"/>
</dbReference>
<dbReference type="InterPro" id="IPR001789">
    <property type="entry name" value="Sig_transdc_resp-reg_receiver"/>
</dbReference>
<feature type="modified residue" description="4-aspartylphosphate" evidence="8">
    <location>
        <position position="54"/>
    </location>
</feature>
<evidence type="ECO:0000256" key="3">
    <source>
        <dbReference type="ARBA" id="ARBA00023012"/>
    </source>
</evidence>
<keyword evidence="3" id="KW-0902">Two-component regulatory system</keyword>
<dbReference type="FunFam" id="3.40.50.2300:FF:000001">
    <property type="entry name" value="DNA-binding response regulator PhoB"/>
    <property type="match status" value="1"/>
</dbReference>
<dbReference type="Gene3D" id="6.10.250.690">
    <property type="match status" value="1"/>
</dbReference>
<dbReference type="SUPFAM" id="SSF46894">
    <property type="entry name" value="C-terminal effector domain of the bipartite response regulators"/>
    <property type="match status" value="1"/>
</dbReference>
<dbReference type="EMBL" id="CP002131">
    <property type="protein sequence ID" value="ADL07729.1"/>
    <property type="molecule type" value="Genomic_DNA"/>
</dbReference>
<dbReference type="InterPro" id="IPR036388">
    <property type="entry name" value="WH-like_DNA-bd_sf"/>
</dbReference>
<dbReference type="InterPro" id="IPR011006">
    <property type="entry name" value="CheY-like_superfamily"/>
</dbReference>
<dbReference type="SMART" id="SM00448">
    <property type="entry name" value="REC"/>
    <property type="match status" value="1"/>
</dbReference>
<protein>
    <recommendedName>
        <fullName evidence="1">Stage 0 sporulation protein A homolog</fullName>
    </recommendedName>
</protein>
<dbReference type="STRING" id="555079.Toce_0967"/>
<dbReference type="PANTHER" id="PTHR48111">
    <property type="entry name" value="REGULATOR OF RPOS"/>
    <property type="match status" value="1"/>
</dbReference>
<dbReference type="CDD" id="cd19937">
    <property type="entry name" value="REC_OmpR_BsPhoP-like"/>
    <property type="match status" value="1"/>
</dbReference>
<dbReference type="Gene3D" id="3.40.50.2300">
    <property type="match status" value="1"/>
</dbReference>
<evidence type="ECO:0000256" key="7">
    <source>
        <dbReference type="ARBA" id="ARBA00024867"/>
    </source>
</evidence>
<keyword evidence="4" id="KW-0805">Transcription regulation</keyword>
<dbReference type="GO" id="GO:0005829">
    <property type="term" value="C:cytosol"/>
    <property type="evidence" value="ECO:0007669"/>
    <property type="project" value="TreeGrafter"/>
</dbReference>
<evidence type="ECO:0000256" key="4">
    <source>
        <dbReference type="ARBA" id="ARBA00023015"/>
    </source>
</evidence>
<dbReference type="InterPro" id="IPR016032">
    <property type="entry name" value="Sig_transdc_resp-reg_C-effctor"/>
</dbReference>
<comment type="function">
    <text evidence="7">May play the central regulatory role in sporulation. It may be an element of the effector pathway responsible for the activation of sporulation genes in response to nutritional stress. Spo0A may act in concert with spo0H (a sigma factor) to control the expression of some genes that are critical to the sporulation process.</text>
</comment>
<organism evidence="12 13">
    <name type="scientific">Thermosediminibacter oceani (strain ATCC BAA-1034 / DSM 16646 / JW/IW-1228P)</name>
    <dbReference type="NCBI Taxonomy" id="555079"/>
    <lineage>
        <taxon>Bacteria</taxon>
        <taxon>Bacillati</taxon>
        <taxon>Bacillota</taxon>
        <taxon>Clostridia</taxon>
        <taxon>Thermosediminibacterales</taxon>
        <taxon>Thermosediminibacteraceae</taxon>
        <taxon>Thermosediminibacter</taxon>
    </lineage>
</organism>
<evidence type="ECO:0000259" key="11">
    <source>
        <dbReference type="PROSITE" id="PS51755"/>
    </source>
</evidence>
<evidence type="ECO:0000256" key="2">
    <source>
        <dbReference type="ARBA" id="ARBA00022553"/>
    </source>
</evidence>
<dbReference type="InterPro" id="IPR001867">
    <property type="entry name" value="OmpR/PhoB-type_DNA-bd"/>
</dbReference>
<dbReference type="Proteomes" id="UP000000272">
    <property type="component" value="Chromosome"/>
</dbReference>
<evidence type="ECO:0000256" key="8">
    <source>
        <dbReference type="PROSITE-ProRule" id="PRU00169"/>
    </source>
</evidence>
<name>D9S2V2_THEOJ</name>
<keyword evidence="2 8" id="KW-0597">Phosphoprotein</keyword>
<sequence length="232" mass="26688">MAKEKILVVDDEPNIVELVRFNLENSGFKVITASDGQQALDLVQKEQPDLVILDIMLPGIDGLEVCRIFRRQRATRDIPVILLTAKTEEIDKVLGLEMGADDYITKPFSPRELVARVKAVLRRADKVERSDKIIKAGPITIDVERHEVFVEGERKDFTPKEFELLRLLASNPGKVFSREYLLENIWGYDYLGDTRTVDVHIRHLRQKIERNSDTPQFIETVRGIGYKFNEPE</sequence>
<dbReference type="AlphaFoldDB" id="D9S2V2"/>
<evidence type="ECO:0000256" key="6">
    <source>
        <dbReference type="ARBA" id="ARBA00023163"/>
    </source>
</evidence>
<keyword evidence="6" id="KW-0804">Transcription</keyword>
<dbReference type="HOGENOM" id="CLU_000445_30_4_9"/>
<gene>
    <name evidence="12" type="ordered locus">Toce_0967</name>
</gene>
<dbReference type="GO" id="GO:0000156">
    <property type="term" value="F:phosphorelay response regulator activity"/>
    <property type="evidence" value="ECO:0007669"/>
    <property type="project" value="TreeGrafter"/>
</dbReference>
<evidence type="ECO:0000256" key="9">
    <source>
        <dbReference type="PROSITE-ProRule" id="PRU01091"/>
    </source>
</evidence>
<dbReference type="KEGG" id="toc:Toce_0967"/>
<dbReference type="RefSeq" id="WP_013275771.1">
    <property type="nucleotide sequence ID" value="NC_014377.1"/>
</dbReference>
<evidence type="ECO:0000259" key="10">
    <source>
        <dbReference type="PROSITE" id="PS50110"/>
    </source>
</evidence>
<dbReference type="SMART" id="SM00862">
    <property type="entry name" value="Trans_reg_C"/>
    <property type="match status" value="1"/>
</dbReference>
<reference evidence="12 13" key="1">
    <citation type="journal article" date="2010" name="Stand. Genomic Sci.">
        <title>Complete genome sequence of Thermosediminibacter oceani type strain (JW/IW-1228P).</title>
        <authorList>
            <person name="Pitluck S."/>
            <person name="Yasawong M."/>
            <person name="Munk C."/>
            <person name="Nolan M."/>
            <person name="Lapidus A."/>
            <person name="Lucas S."/>
            <person name="Glavina Del Rio T."/>
            <person name="Tice H."/>
            <person name="Cheng J.F."/>
            <person name="Bruce D."/>
            <person name="Detter C."/>
            <person name="Tapia R."/>
            <person name="Han C."/>
            <person name="Goodwin L."/>
            <person name="Liolios K."/>
            <person name="Ivanova N."/>
            <person name="Mavromatis K."/>
            <person name="Mikhailova N."/>
            <person name="Pati A."/>
            <person name="Chen A."/>
            <person name="Palaniappan K."/>
            <person name="Land M."/>
            <person name="Hauser L."/>
            <person name="Chang Y.J."/>
            <person name="Jeffries C.D."/>
            <person name="Rohde M."/>
            <person name="Spring S."/>
            <person name="Sikorski J."/>
            <person name="Goker M."/>
            <person name="Woyke T."/>
            <person name="Bristow J."/>
            <person name="Eisen J.A."/>
            <person name="Markowitz V."/>
            <person name="Hugenholtz P."/>
            <person name="Kyrpides N.C."/>
            <person name="Klenk H.P."/>
        </authorList>
    </citation>
    <scope>NUCLEOTIDE SEQUENCE [LARGE SCALE GENOMIC DNA]</scope>
    <source>
        <strain evidence="13">ATCC BAA-1034 / DSM 16646 / JW/IW-1228P</strain>
    </source>
</reference>
<evidence type="ECO:0000256" key="1">
    <source>
        <dbReference type="ARBA" id="ARBA00018672"/>
    </source>
</evidence>
<feature type="DNA-binding region" description="OmpR/PhoB-type" evidence="9">
    <location>
        <begin position="131"/>
        <end position="230"/>
    </location>
</feature>
<accession>D9S2V2</accession>
<dbReference type="eggNOG" id="COG0745">
    <property type="taxonomic scope" value="Bacteria"/>
</dbReference>
<dbReference type="OrthoDB" id="152576at2"/>
<dbReference type="PROSITE" id="PS51755">
    <property type="entry name" value="OMPR_PHOB"/>
    <property type="match status" value="1"/>
</dbReference>
<dbReference type="GO" id="GO:0006355">
    <property type="term" value="P:regulation of DNA-templated transcription"/>
    <property type="evidence" value="ECO:0007669"/>
    <property type="project" value="InterPro"/>
</dbReference>
<feature type="domain" description="OmpR/PhoB-type" evidence="11">
    <location>
        <begin position="131"/>
        <end position="230"/>
    </location>
</feature>
<evidence type="ECO:0000256" key="5">
    <source>
        <dbReference type="ARBA" id="ARBA00023125"/>
    </source>
</evidence>
<dbReference type="PANTHER" id="PTHR48111:SF40">
    <property type="entry name" value="PHOSPHATE REGULON TRANSCRIPTIONAL REGULATORY PROTEIN PHOB"/>
    <property type="match status" value="1"/>
</dbReference>
<evidence type="ECO:0000313" key="13">
    <source>
        <dbReference type="Proteomes" id="UP000000272"/>
    </source>
</evidence>
<proteinExistence type="predicted"/>
<dbReference type="InterPro" id="IPR039420">
    <property type="entry name" value="WalR-like"/>
</dbReference>
<dbReference type="Gene3D" id="1.10.10.10">
    <property type="entry name" value="Winged helix-like DNA-binding domain superfamily/Winged helix DNA-binding domain"/>
    <property type="match status" value="1"/>
</dbReference>
<dbReference type="Pfam" id="PF00072">
    <property type="entry name" value="Response_reg"/>
    <property type="match status" value="1"/>
</dbReference>